<dbReference type="GeneID" id="25909535"/>
<evidence type="ECO:0000259" key="1">
    <source>
        <dbReference type="Pfam" id="PF03537"/>
    </source>
</evidence>
<dbReference type="InterPro" id="IPR004352">
    <property type="entry name" value="GH114_TIM-barrel"/>
</dbReference>
<dbReference type="EMBL" id="KQ242470">
    <property type="protein sequence ID" value="KNC78547.1"/>
    <property type="molecule type" value="Genomic_DNA"/>
</dbReference>
<dbReference type="InterPro" id="IPR013785">
    <property type="entry name" value="Aldolase_TIM"/>
</dbReference>
<evidence type="ECO:0000313" key="3">
    <source>
        <dbReference type="Proteomes" id="UP000054560"/>
    </source>
</evidence>
<dbReference type="RefSeq" id="XP_014152449.1">
    <property type="nucleotide sequence ID" value="XM_014296974.1"/>
</dbReference>
<dbReference type="AlphaFoldDB" id="A0A0L0FP21"/>
<dbReference type="PANTHER" id="PTHR35273:SF2">
    <property type="entry name" value="ALPHA-GALACTOSIDASE"/>
    <property type="match status" value="1"/>
</dbReference>
<dbReference type="STRING" id="667725.A0A0L0FP21"/>
<gene>
    <name evidence="2" type="ORF">SARC_09031</name>
</gene>
<feature type="domain" description="Glycoside-hydrolase family GH114 TIM-barrel" evidence="1">
    <location>
        <begin position="1"/>
        <end position="193"/>
    </location>
</feature>
<sequence>MVDVDMFGTSENNIKTLVDAGHYVVCYIDLGTAEDWRPDYDQLVKYCPEDSAYSDERWLDITQWEFAPIMDDRLQEAKDKGYMGLEYDNIDCESYGANCVPGESISSLKPYEIAYLTYLADKAHDLGMSVGMKNAVDLITTIGDKFDWAINESCAAYNECGLYEPFKQANKAVFGVEYDDGSKDCSSEQKDGIVMKYEENEEWHNCSN</sequence>
<dbReference type="eggNOG" id="ENOG502RCTR">
    <property type="taxonomic scope" value="Eukaryota"/>
</dbReference>
<dbReference type="Pfam" id="PF03537">
    <property type="entry name" value="Glyco_hydro_114"/>
    <property type="match status" value="1"/>
</dbReference>
<reference evidence="2 3" key="1">
    <citation type="submission" date="2011-02" db="EMBL/GenBank/DDBJ databases">
        <title>The Genome Sequence of Sphaeroforma arctica JP610.</title>
        <authorList>
            <consortium name="The Broad Institute Genome Sequencing Platform"/>
            <person name="Russ C."/>
            <person name="Cuomo C."/>
            <person name="Young S.K."/>
            <person name="Zeng Q."/>
            <person name="Gargeya S."/>
            <person name="Alvarado L."/>
            <person name="Berlin A."/>
            <person name="Chapman S.B."/>
            <person name="Chen Z."/>
            <person name="Freedman E."/>
            <person name="Gellesch M."/>
            <person name="Goldberg J."/>
            <person name="Griggs A."/>
            <person name="Gujja S."/>
            <person name="Heilman E."/>
            <person name="Heiman D."/>
            <person name="Howarth C."/>
            <person name="Mehta T."/>
            <person name="Neiman D."/>
            <person name="Pearson M."/>
            <person name="Roberts A."/>
            <person name="Saif S."/>
            <person name="Shea T."/>
            <person name="Shenoy N."/>
            <person name="Sisk P."/>
            <person name="Stolte C."/>
            <person name="Sykes S."/>
            <person name="White J."/>
            <person name="Yandava C."/>
            <person name="Burger G."/>
            <person name="Gray M.W."/>
            <person name="Holland P.W.H."/>
            <person name="King N."/>
            <person name="Lang F.B.F."/>
            <person name="Roger A.J."/>
            <person name="Ruiz-Trillo I."/>
            <person name="Haas B."/>
            <person name="Nusbaum C."/>
            <person name="Birren B."/>
        </authorList>
    </citation>
    <scope>NUCLEOTIDE SEQUENCE [LARGE SCALE GENOMIC DNA]</scope>
    <source>
        <strain evidence="2 3">JP610</strain>
    </source>
</reference>
<name>A0A0L0FP21_9EUKA</name>
<proteinExistence type="predicted"/>
<evidence type="ECO:0000313" key="2">
    <source>
        <dbReference type="EMBL" id="KNC78547.1"/>
    </source>
</evidence>
<dbReference type="Proteomes" id="UP000054560">
    <property type="component" value="Unassembled WGS sequence"/>
</dbReference>
<dbReference type="OrthoDB" id="2108802at2759"/>
<protein>
    <recommendedName>
        <fullName evidence="1">Glycoside-hydrolase family GH114 TIM-barrel domain-containing protein</fullName>
    </recommendedName>
</protein>
<keyword evidence="3" id="KW-1185">Reference proteome</keyword>
<dbReference type="InterPro" id="IPR017853">
    <property type="entry name" value="GH"/>
</dbReference>
<organism evidence="2 3">
    <name type="scientific">Sphaeroforma arctica JP610</name>
    <dbReference type="NCBI Taxonomy" id="667725"/>
    <lineage>
        <taxon>Eukaryota</taxon>
        <taxon>Ichthyosporea</taxon>
        <taxon>Ichthyophonida</taxon>
        <taxon>Sphaeroforma</taxon>
    </lineage>
</organism>
<dbReference type="PANTHER" id="PTHR35273">
    <property type="entry name" value="ALPHA-1,4 POLYGALACTOSAMINIDASE, PUTATIVE (AFU_ORTHOLOGUE AFUA_3G07890)-RELATED"/>
    <property type="match status" value="1"/>
</dbReference>
<accession>A0A0L0FP21</accession>
<dbReference type="Gene3D" id="3.20.20.70">
    <property type="entry name" value="Aldolase class I"/>
    <property type="match status" value="1"/>
</dbReference>
<dbReference type="SUPFAM" id="SSF51445">
    <property type="entry name" value="(Trans)glycosidases"/>
    <property type="match status" value="1"/>
</dbReference>